<accession>K8F3V5</accession>
<evidence type="ECO:0000256" key="4">
    <source>
        <dbReference type="ARBA" id="ARBA00023239"/>
    </source>
</evidence>
<feature type="domain" description="Orn/DAP/Arg decarboxylase 2 C-terminal" evidence="8">
    <location>
        <begin position="132"/>
        <end position="481"/>
    </location>
</feature>
<dbReference type="GeneID" id="19013614"/>
<name>K8F3V5_9CHLO</name>
<dbReference type="InterPro" id="IPR000183">
    <property type="entry name" value="Orn/DAP/Arg_de-COase"/>
</dbReference>
<protein>
    <submittedName>
        <fullName evidence="10">Diaminopimelate decarboxylase</fullName>
    </submittedName>
</protein>
<dbReference type="AlphaFoldDB" id="K8F3V5"/>
<evidence type="ECO:0000256" key="7">
    <source>
        <dbReference type="SAM" id="MobiDB-lite"/>
    </source>
</evidence>
<dbReference type="InterPro" id="IPR022643">
    <property type="entry name" value="De-COase2_C"/>
</dbReference>
<dbReference type="Proteomes" id="UP000198341">
    <property type="component" value="Chromosome 9"/>
</dbReference>
<dbReference type="GO" id="GO:0008836">
    <property type="term" value="F:diaminopimelate decarboxylase activity"/>
    <property type="evidence" value="ECO:0007669"/>
    <property type="project" value="InterPro"/>
</dbReference>
<dbReference type="SUPFAM" id="SSF50621">
    <property type="entry name" value="Alanine racemase C-terminal domain-like"/>
    <property type="match status" value="1"/>
</dbReference>
<dbReference type="RefSeq" id="XP_007511190.1">
    <property type="nucleotide sequence ID" value="XM_007511128.1"/>
</dbReference>
<dbReference type="PRINTS" id="PR01179">
    <property type="entry name" value="ODADCRBXLASE"/>
</dbReference>
<dbReference type="GO" id="GO:0009089">
    <property type="term" value="P:lysine biosynthetic process via diaminopimelate"/>
    <property type="evidence" value="ECO:0007669"/>
    <property type="project" value="InterPro"/>
</dbReference>
<dbReference type="KEGG" id="bpg:Bathy09g01070"/>
<dbReference type="Pfam" id="PF00278">
    <property type="entry name" value="Orn_DAP_Arg_deC"/>
    <property type="match status" value="1"/>
</dbReference>
<dbReference type="InterPro" id="IPR009006">
    <property type="entry name" value="Ala_racemase/Decarboxylase_C"/>
</dbReference>
<comment type="similarity">
    <text evidence="6">Belongs to the Orn/Lys/Arg decarboxylase class-II family.</text>
</comment>
<keyword evidence="2" id="KW-0210">Decarboxylase</keyword>
<dbReference type="OrthoDB" id="5034579at2759"/>
<dbReference type="Gene3D" id="3.20.20.10">
    <property type="entry name" value="Alanine racemase"/>
    <property type="match status" value="1"/>
</dbReference>
<dbReference type="eggNOG" id="KOG0622">
    <property type="taxonomic scope" value="Eukaryota"/>
</dbReference>
<keyword evidence="4" id="KW-0456">Lyase</keyword>
<dbReference type="STRING" id="41875.K8F3V5"/>
<evidence type="ECO:0000256" key="3">
    <source>
        <dbReference type="ARBA" id="ARBA00022898"/>
    </source>
</evidence>
<feature type="domain" description="Orn/DAP/Arg decarboxylase 2 N-terminal" evidence="9">
    <location>
        <begin position="145"/>
        <end position="376"/>
    </location>
</feature>
<comment type="cofactor">
    <cofactor evidence="1 5">
        <name>pyridoxal 5'-phosphate</name>
        <dbReference type="ChEBI" id="CHEBI:597326"/>
    </cofactor>
</comment>
<evidence type="ECO:0000313" key="11">
    <source>
        <dbReference type="Proteomes" id="UP000198341"/>
    </source>
</evidence>
<evidence type="ECO:0000256" key="6">
    <source>
        <dbReference type="RuleBase" id="RU003737"/>
    </source>
</evidence>
<feature type="active site" description="Proton donor" evidence="5">
    <location>
        <position position="445"/>
    </location>
</feature>
<dbReference type="InterPro" id="IPR029066">
    <property type="entry name" value="PLP-binding_barrel"/>
</dbReference>
<dbReference type="InterPro" id="IPR002986">
    <property type="entry name" value="DAP_deCOOHase_LysA"/>
</dbReference>
<feature type="region of interest" description="Disordered" evidence="7">
    <location>
        <begin position="61"/>
        <end position="91"/>
    </location>
</feature>
<dbReference type="PRINTS" id="PR01181">
    <property type="entry name" value="DAPDCRBXLASE"/>
</dbReference>
<dbReference type="EMBL" id="FO082270">
    <property type="protein sequence ID" value="CCO66750.1"/>
    <property type="molecule type" value="Genomic_DNA"/>
</dbReference>
<sequence length="528" mass="57520">MEKNPSGNSSFIRRSTCAPVSLYAHANTLTFCTLSTLSSMTSTTMLFSRGAQMTTTFASHHQNNNTFKSGKSSSIVTRRQGSTSSFTSQKLARKSRRTLKVNASSSSSVEKLRFLSPQEVKQVREEFGTPVYVYDLQTLKNQAESAKAFPNAYGLTVRYAMKASPNGSILKTFLNEGLHIDASSGYEVERAVKAGFTYDQISLSTQDFPDFFDRLVEKGLKVNACSLSQLEKFGEKFPGKEIGLRFNPGLGSGGTGKTNVGGPSSSFGIWYELLPKCQELVAKYNLKVERIHTHIGSGSDPAVWQKVSGMSLDLCEKFPDVVSLNLGGGYKVGRMSGEKSTDLSLIGEPVKVAFQEFAKRTGRELKLEIEPGTFLLANSCSVVSTAQDIVETGTSEGHTFIKLDCGMTEVLRPSLYGAQHPLINVTSQGELASKTKKYVVVGHCCESGDLMTPAPDEPETISERELGEINIGDLVVIEGSGAYCAGMSSKNYNTFPEAPEVMKTNEGEFKVIRKRQTVDQILANEVMI</sequence>
<dbReference type="SUPFAM" id="SSF51419">
    <property type="entry name" value="PLP-binding barrel"/>
    <property type="match status" value="1"/>
</dbReference>
<dbReference type="InterPro" id="IPR022644">
    <property type="entry name" value="De-COase2_N"/>
</dbReference>
<gene>
    <name evidence="10" type="ORF">Bathy09g01070</name>
</gene>
<dbReference type="PANTHER" id="PTHR43727">
    <property type="entry name" value="DIAMINOPIMELATE DECARBOXYLASE"/>
    <property type="match status" value="1"/>
</dbReference>
<dbReference type="PANTHER" id="PTHR43727:SF2">
    <property type="entry name" value="GROUP IV DECARBOXYLASE"/>
    <property type="match status" value="1"/>
</dbReference>
<evidence type="ECO:0000256" key="1">
    <source>
        <dbReference type="ARBA" id="ARBA00001933"/>
    </source>
</evidence>
<proteinExistence type="inferred from homology"/>
<keyword evidence="11" id="KW-1185">Reference proteome</keyword>
<dbReference type="CDD" id="cd06828">
    <property type="entry name" value="PLPDE_III_DapDC"/>
    <property type="match status" value="1"/>
</dbReference>
<feature type="modified residue" description="N6-(pyridoxal phosphate)lysine" evidence="5">
    <location>
        <position position="162"/>
    </location>
</feature>
<dbReference type="Gene3D" id="2.40.37.10">
    <property type="entry name" value="Lyase, Ornithine Decarboxylase, Chain A, domain 1"/>
    <property type="match status" value="1"/>
</dbReference>
<evidence type="ECO:0000259" key="9">
    <source>
        <dbReference type="Pfam" id="PF02784"/>
    </source>
</evidence>
<evidence type="ECO:0000313" key="10">
    <source>
        <dbReference type="EMBL" id="CCO66750.1"/>
    </source>
</evidence>
<evidence type="ECO:0000256" key="5">
    <source>
        <dbReference type="PIRSR" id="PIRSR600183-50"/>
    </source>
</evidence>
<evidence type="ECO:0000256" key="2">
    <source>
        <dbReference type="ARBA" id="ARBA00022793"/>
    </source>
</evidence>
<evidence type="ECO:0000259" key="8">
    <source>
        <dbReference type="Pfam" id="PF00278"/>
    </source>
</evidence>
<organism evidence="10 11">
    <name type="scientific">Bathycoccus prasinos</name>
    <dbReference type="NCBI Taxonomy" id="41875"/>
    <lineage>
        <taxon>Eukaryota</taxon>
        <taxon>Viridiplantae</taxon>
        <taxon>Chlorophyta</taxon>
        <taxon>Mamiellophyceae</taxon>
        <taxon>Mamiellales</taxon>
        <taxon>Bathycoccaceae</taxon>
        <taxon>Bathycoccus</taxon>
    </lineage>
</organism>
<reference evidence="10 11" key="1">
    <citation type="submission" date="2011-10" db="EMBL/GenBank/DDBJ databases">
        <authorList>
            <person name="Genoscope - CEA"/>
        </authorList>
    </citation>
    <scope>NUCLEOTIDE SEQUENCE [LARGE SCALE GENOMIC DNA]</scope>
    <source>
        <strain evidence="10 11">RCC 1105</strain>
    </source>
</reference>
<feature type="compositionally biased region" description="Polar residues" evidence="7">
    <location>
        <begin position="61"/>
        <end position="90"/>
    </location>
</feature>
<dbReference type="Pfam" id="PF02784">
    <property type="entry name" value="Orn_Arg_deC_N"/>
    <property type="match status" value="1"/>
</dbReference>
<keyword evidence="3 5" id="KW-0663">Pyridoxal phosphate</keyword>